<comment type="catalytic activity">
    <reaction evidence="1">
        <text>ATP + protein L-histidine = ADP + protein N-phospho-L-histidine.</text>
        <dbReference type="EC" id="2.7.13.3"/>
    </reaction>
</comment>
<dbReference type="InterPro" id="IPR003594">
    <property type="entry name" value="HATPase_dom"/>
</dbReference>
<dbReference type="InterPro" id="IPR005467">
    <property type="entry name" value="His_kinase_dom"/>
</dbReference>
<dbReference type="CDD" id="cd17546">
    <property type="entry name" value="REC_hyHK_CKI1_RcsC-like"/>
    <property type="match status" value="1"/>
</dbReference>
<keyword evidence="11 15" id="KW-1133">Transmembrane helix</keyword>
<evidence type="ECO:0000256" key="5">
    <source>
        <dbReference type="ARBA" id="ARBA00022553"/>
    </source>
</evidence>
<evidence type="ECO:0000256" key="12">
    <source>
        <dbReference type="ARBA" id="ARBA00023012"/>
    </source>
</evidence>
<dbReference type="PANTHER" id="PTHR45339:SF1">
    <property type="entry name" value="HYBRID SIGNAL TRANSDUCTION HISTIDINE KINASE J"/>
    <property type="match status" value="1"/>
</dbReference>
<dbReference type="PROSITE" id="PS50109">
    <property type="entry name" value="HIS_KIN"/>
    <property type="match status" value="1"/>
</dbReference>
<feature type="domain" description="CHASE" evidence="18">
    <location>
        <begin position="259"/>
        <end position="489"/>
    </location>
</feature>
<dbReference type="SMART" id="SM00448">
    <property type="entry name" value="REC"/>
    <property type="match status" value="1"/>
</dbReference>
<dbReference type="InterPro" id="IPR042240">
    <property type="entry name" value="CHASE_sf"/>
</dbReference>
<dbReference type="RefSeq" id="WP_132317849.1">
    <property type="nucleotide sequence ID" value="NZ_FWZT01000006.1"/>
</dbReference>
<dbReference type="Gene3D" id="3.40.50.2300">
    <property type="match status" value="1"/>
</dbReference>
<dbReference type="Pfam" id="PF00072">
    <property type="entry name" value="Response_reg"/>
    <property type="match status" value="1"/>
</dbReference>
<dbReference type="SUPFAM" id="SSF55874">
    <property type="entry name" value="ATPase domain of HSP90 chaperone/DNA topoisomerase II/histidine kinase"/>
    <property type="match status" value="1"/>
</dbReference>
<keyword evidence="9 19" id="KW-0418">Kinase</keyword>
<dbReference type="PANTHER" id="PTHR45339">
    <property type="entry name" value="HYBRID SIGNAL TRANSDUCTION HISTIDINE KINASE J"/>
    <property type="match status" value="1"/>
</dbReference>
<dbReference type="STRING" id="1513793.SAMN06296036_106152"/>
<dbReference type="Pfam" id="PF03924">
    <property type="entry name" value="CHASE"/>
    <property type="match status" value="1"/>
</dbReference>
<dbReference type="GO" id="GO:0000155">
    <property type="term" value="F:phosphorelay sensor kinase activity"/>
    <property type="evidence" value="ECO:0007669"/>
    <property type="project" value="InterPro"/>
</dbReference>
<dbReference type="FunFam" id="1.10.287.130:FF:000004">
    <property type="entry name" value="Ethylene receptor 1"/>
    <property type="match status" value="1"/>
</dbReference>
<dbReference type="SMART" id="SM00388">
    <property type="entry name" value="HisKA"/>
    <property type="match status" value="1"/>
</dbReference>
<dbReference type="InterPro" id="IPR011006">
    <property type="entry name" value="CheY-like_superfamily"/>
</dbReference>
<feature type="transmembrane region" description="Helical" evidence="15">
    <location>
        <begin position="163"/>
        <end position="184"/>
    </location>
</feature>
<dbReference type="Gene3D" id="3.30.450.350">
    <property type="entry name" value="CHASE domain"/>
    <property type="match status" value="1"/>
</dbReference>
<dbReference type="EC" id="2.7.13.3" evidence="3"/>
<evidence type="ECO:0000256" key="15">
    <source>
        <dbReference type="SAM" id="Phobius"/>
    </source>
</evidence>
<feature type="domain" description="Histidine kinase" evidence="16">
    <location>
        <begin position="578"/>
        <end position="799"/>
    </location>
</feature>
<dbReference type="EMBL" id="FWZT01000006">
    <property type="protein sequence ID" value="SMF17968.1"/>
    <property type="molecule type" value="Genomic_DNA"/>
</dbReference>
<keyword evidence="13 15" id="KW-0472">Membrane</keyword>
<evidence type="ECO:0000256" key="8">
    <source>
        <dbReference type="ARBA" id="ARBA00022741"/>
    </source>
</evidence>
<evidence type="ECO:0000313" key="19">
    <source>
        <dbReference type="EMBL" id="SMF17968.1"/>
    </source>
</evidence>
<keyword evidence="8" id="KW-0547">Nucleotide-binding</keyword>
<evidence type="ECO:0000256" key="7">
    <source>
        <dbReference type="ARBA" id="ARBA00022692"/>
    </source>
</evidence>
<dbReference type="CDD" id="cd00082">
    <property type="entry name" value="HisKA"/>
    <property type="match status" value="1"/>
</dbReference>
<dbReference type="GO" id="GO:0005886">
    <property type="term" value="C:plasma membrane"/>
    <property type="evidence" value="ECO:0007669"/>
    <property type="project" value="UniProtKB-SubCell"/>
</dbReference>
<evidence type="ECO:0000313" key="20">
    <source>
        <dbReference type="Proteomes" id="UP000192907"/>
    </source>
</evidence>
<dbReference type="CDD" id="cd16922">
    <property type="entry name" value="HATPase_EvgS-ArcB-TorS-like"/>
    <property type="match status" value="1"/>
</dbReference>
<accession>A0A1Y6BS47</accession>
<sequence>MGNSVLKDIAVVMLIAIAYYLLGTLGLTFAIPPGFATSIWPPSGLALSAGLLWGYRAIGGVFLGSFTLNLLISSGGSFSDAMNLNTLVTGASIAFGSSIQALVAFKIVKTVTQRDLDLKSFSTVVKFMIIGGPISCLISPSVGTTTLYHQDAINSDGLATTWLTWWVGNTLGVLVFAPITLCFFNPKSSLWKRRRLTVVVPLTIAFLGVAFFFQKGLEWEIQRANLVFQESADDINHAIIQRLSEYSKNVTIFESFVKLQGSINEAKFAEIADHFLRFNPGILALSWNRVLSDEQRKSFETWMKEKGSNTFEIRDKTAEGLVPADQHSNYVVVTYIEPRERNIKALGLNIYSNPKRKLAIDRAVQIKGPVTTEIISLVQGERTHDGMLLLYPVFKNRNIEEPNLTRVMGFLVVVIDIQVMVETSLQRLNKQGMDLFVIDRTPNTSEILVYSSTKENHPISYYETLSLDSENKFSTSRKFSFGARDFEIITSLKSESIMRDQSWKLWFLSLVGLLFVSLLNTLLLVISGREAVVEAAFIQKQQAEKILEKKVAERTADLEIARDIAIKSEKVKSSFLANMSHEIRTPLNGIIGLTSLLSEESFSPEKKRYIDTISSCADNLMVIVNDILDFSKIESGKLEIRKAPFRVTDTIEKCISLYKSKASEKNIEFKTDLSQLDLDVLESDESRVFQILCNLVNNAIKFSEGHPVAISAKTTSIKGDLYQLDISVVDSGIGIPKNKLATIFSSFTQADSSISRKYGGTGLGLTISKRLAELLNGDLAVVSIEGQGSNFTLSIPAKKAMISEAIDSKQRANDFSSLGLKVLVVEDNDLNRELMMVFLKKLGIEADYAINGQIAVEAVSSKPYDLIFMDMQMPVMGGIEATKKIRQIFDSDTVKIVAMTANVLPEQRHECTEAGMDDFISKPMKRKQIALAIEALFPSDRNEQVGKTV</sequence>
<dbReference type="Pfam" id="PF00512">
    <property type="entry name" value="HisKA"/>
    <property type="match status" value="1"/>
</dbReference>
<keyword evidence="20" id="KW-1185">Reference proteome</keyword>
<organism evidence="19 20">
    <name type="scientific">Pseudobacteriovorax antillogorgiicola</name>
    <dbReference type="NCBI Taxonomy" id="1513793"/>
    <lineage>
        <taxon>Bacteria</taxon>
        <taxon>Pseudomonadati</taxon>
        <taxon>Bdellovibrionota</taxon>
        <taxon>Oligoflexia</taxon>
        <taxon>Oligoflexales</taxon>
        <taxon>Pseudobacteriovoracaceae</taxon>
        <taxon>Pseudobacteriovorax</taxon>
    </lineage>
</organism>
<evidence type="ECO:0000256" key="3">
    <source>
        <dbReference type="ARBA" id="ARBA00012438"/>
    </source>
</evidence>
<feature type="modified residue" description="4-aspartylphosphate" evidence="14">
    <location>
        <position position="870"/>
    </location>
</feature>
<dbReference type="OrthoDB" id="5287897at2"/>
<evidence type="ECO:0000259" key="17">
    <source>
        <dbReference type="PROSITE" id="PS50110"/>
    </source>
</evidence>
<gene>
    <name evidence="19" type="ORF">SAMN06296036_106152</name>
</gene>
<evidence type="ECO:0000256" key="1">
    <source>
        <dbReference type="ARBA" id="ARBA00000085"/>
    </source>
</evidence>
<dbReference type="Pfam" id="PF02518">
    <property type="entry name" value="HATPase_c"/>
    <property type="match status" value="1"/>
</dbReference>
<dbReference type="SUPFAM" id="SSF47384">
    <property type="entry name" value="Homodimeric domain of signal transducing histidine kinase"/>
    <property type="match status" value="1"/>
</dbReference>
<dbReference type="PROSITE" id="PS50110">
    <property type="entry name" value="RESPONSE_REGULATORY"/>
    <property type="match status" value="1"/>
</dbReference>
<comment type="subcellular location">
    <subcellularLocation>
        <location evidence="2">Cell membrane</location>
        <topology evidence="2">Multi-pass membrane protein</topology>
    </subcellularLocation>
</comment>
<dbReference type="PROSITE" id="PS50839">
    <property type="entry name" value="CHASE"/>
    <property type="match status" value="1"/>
</dbReference>
<feature type="transmembrane region" description="Helical" evidence="15">
    <location>
        <begin position="84"/>
        <end position="108"/>
    </location>
</feature>
<protein>
    <recommendedName>
        <fullName evidence="3">histidine kinase</fullName>
        <ecNumber evidence="3">2.7.13.3</ecNumber>
    </recommendedName>
</protein>
<dbReference type="InterPro" id="IPR036890">
    <property type="entry name" value="HATPase_C_sf"/>
</dbReference>
<name>A0A1Y6BS47_9BACT</name>
<keyword evidence="4" id="KW-1003">Cell membrane</keyword>
<dbReference type="InterPro" id="IPR007895">
    <property type="entry name" value="MASE1"/>
</dbReference>
<keyword evidence="7 15" id="KW-0812">Transmembrane</keyword>
<evidence type="ECO:0000256" key="11">
    <source>
        <dbReference type="ARBA" id="ARBA00022989"/>
    </source>
</evidence>
<evidence type="ECO:0000256" key="9">
    <source>
        <dbReference type="ARBA" id="ARBA00022777"/>
    </source>
</evidence>
<dbReference type="Gene3D" id="1.10.287.130">
    <property type="match status" value="1"/>
</dbReference>
<feature type="transmembrane region" description="Helical" evidence="15">
    <location>
        <begin position="9"/>
        <end position="31"/>
    </location>
</feature>
<keyword evidence="12" id="KW-0902">Two-component regulatory system</keyword>
<dbReference type="InterPro" id="IPR003661">
    <property type="entry name" value="HisK_dim/P_dom"/>
</dbReference>
<evidence type="ECO:0000256" key="13">
    <source>
        <dbReference type="ARBA" id="ARBA00023136"/>
    </source>
</evidence>
<evidence type="ECO:0000259" key="18">
    <source>
        <dbReference type="PROSITE" id="PS50839"/>
    </source>
</evidence>
<feature type="transmembrane region" description="Helical" evidence="15">
    <location>
        <begin position="196"/>
        <end position="213"/>
    </location>
</feature>
<keyword evidence="10" id="KW-0067">ATP-binding</keyword>
<dbReference type="SUPFAM" id="SSF52172">
    <property type="entry name" value="CheY-like"/>
    <property type="match status" value="1"/>
</dbReference>
<dbReference type="Pfam" id="PF05231">
    <property type="entry name" value="MASE1"/>
    <property type="match status" value="1"/>
</dbReference>
<dbReference type="PRINTS" id="PR00344">
    <property type="entry name" value="BCTRLSENSOR"/>
</dbReference>
<dbReference type="Proteomes" id="UP000192907">
    <property type="component" value="Unassembled WGS sequence"/>
</dbReference>
<evidence type="ECO:0000256" key="14">
    <source>
        <dbReference type="PROSITE-ProRule" id="PRU00169"/>
    </source>
</evidence>
<feature type="transmembrane region" description="Helical" evidence="15">
    <location>
        <begin position="51"/>
        <end position="72"/>
    </location>
</feature>
<keyword evidence="6" id="KW-0808">Transferase</keyword>
<dbReference type="Gene3D" id="3.30.565.10">
    <property type="entry name" value="Histidine kinase-like ATPase, C-terminal domain"/>
    <property type="match status" value="1"/>
</dbReference>
<dbReference type="GO" id="GO:0005524">
    <property type="term" value="F:ATP binding"/>
    <property type="evidence" value="ECO:0007669"/>
    <property type="project" value="UniProtKB-KW"/>
</dbReference>
<feature type="domain" description="Response regulatory" evidence="17">
    <location>
        <begin position="821"/>
        <end position="937"/>
    </location>
</feature>
<evidence type="ECO:0000259" key="16">
    <source>
        <dbReference type="PROSITE" id="PS50109"/>
    </source>
</evidence>
<dbReference type="FunFam" id="3.30.565.10:FF:000010">
    <property type="entry name" value="Sensor histidine kinase RcsC"/>
    <property type="match status" value="1"/>
</dbReference>
<dbReference type="InterPro" id="IPR001789">
    <property type="entry name" value="Sig_transdc_resp-reg_receiver"/>
</dbReference>
<dbReference type="InterPro" id="IPR004358">
    <property type="entry name" value="Sig_transdc_His_kin-like_C"/>
</dbReference>
<keyword evidence="5 14" id="KW-0597">Phosphoprotein</keyword>
<dbReference type="SMART" id="SM01079">
    <property type="entry name" value="CHASE"/>
    <property type="match status" value="1"/>
</dbReference>
<dbReference type="AlphaFoldDB" id="A0A1Y6BS47"/>
<dbReference type="InterPro" id="IPR006189">
    <property type="entry name" value="CHASE_dom"/>
</dbReference>
<evidence type="ECO:0000256" key="2">
    <source>
        <dbReference type="ARBA" id="ARBA00004651"/>
    </source>
</evidence>
<evidence type="ECO:0000256" key="10">
    <source>
        <dbReference type="ARBA" id="ARBA00022840"/>
    </source>
</evidence>
<evidence type="ECO:0000256" key="4">
    <source>
        <dbReference type="ARBA" id="ARBA00022475"/>
    </source>
</evidence>
<reference evidence="20" key="1">
    <citation type="submission" date="2017-04" db="EMBL/GenBank/DDBJ databases">
        <authorList>
            <person name="Varghese N."/>
            <person name="Submissions S."/>
        </authorList>
    </citation>
    <scope>NUCLEOTIDE SEQUENCE [LARGE SCALE GENOMIC DNA]</scope>
    <source>
        <strain evidence="20">RKEM611</strain>
    </source>
</reference>
<dbReference type="InterPro" id="IPR036097">
    <property type="entry name" value="HisK_dim/P_sf"/>
</dbReference>
<dbReference type="SMART" id="SM00387">
    <property type="entry name" value="HATPase_c"/>
    <property type="match status" value="1"/>
</dbReference>
<proteinExistence type="predicted"/>
<evidence type="ECO:0000256" key="6">
    <source>
        <dbReference type="ARBA" id="ARBA00022679"/>
    </source>
</evidence>